<keyword evidence="7" id="KW-0460">Magnesium</keyword>
<dbReference type="InterPro" id="IPR050241">
    <property type="entry name" value="NAD-cap_RNA_hydrolase_NudC"/>
</dbReference>
<evidence type="ECO:0000313" key="12">
    <source>
        <dbReference type="Proteomes" id="UP000011758"/>
    </source>
</evidence>
<dbReference type="PANTHER" id="PTHR42904">
    <property type="entry name" value="NUDIX HYDROLASE, NUDC SUBFAMILY"/>
    <property type="match status" value="1"/>
</dbReference>
<name>M2P9N9_9FIRM</name>
<dbReference type="Proteomes" id="UP000011758">
    <property type="component" value="Unassembled WGS sequence"/>
</dbReference>
<feature type="domain" description="Nudix hydrolase" evidence="10">
    <location>
        <begin position="34"/>
        <end position="155"/>
    </location>
</feature>
<evidence type="ECO:0000256" key="1">
    <source>
        <dbReference type="ARBA" id="ARBA00001946"/>
    </source>
</evidence>
<dbReference type="InterPro" id="IPR000086">
    <property type="entry name" value="NUDIX_hydrolase_dom"/>
</dbReference>
<dbReference type="EMBL" id="AGEJ01000011">
    <property type="protein sequence ID" value="EMD17057.1"/>
    <property type="molecule type" value="Genomic_DNA"/>
</dbReference>
<dbReference type="STRING" id="999415.HMPREF9943_00620"/>
<dbReference type="GO" id="GO:0035529">
    <property type="term" value="F:NADH pyrophosphatase activity"/>
    <property type="evidence" value="ECO:0007669"/>
    <property type="project" value="TreeGrafter"/>
</dbReference>
<evidence type="ECO:0000256" key="3">
    <source>
        <dbReference type="ARBA" id="ARBA00009595"/>
    </source>
</evidence>
<dbReference type="RefSeq" id="WP_004801934.1">
    <property type="nucleotide sequence ID" value="NZ_AUGJ01000003.1"/>
</dbReference>
<comment type="cofactor">
    <cofactor evidence="2">
        <name>Zn(2+)</name>
        <dbReference type="ChEBI" id="CHEBI:29105"/>
    </cofactor>
</comment>
<dbReference type="InterPro" id="IPR015797">
    <property type="entry name" value="NUDIX_hydrolase-like_dom_sf"/>
</dbReference>
<dbReference type="GO" id="GO:0005829">
    <property type="term" value="C:cytosol"/>
    <property type="evidence" value="ECO:0007669"/>
    <property type="project" value="TreeGrafter"/>
</dbReference>
<dbReference type="PANTHER" id="PTHR42904:SF6">
    <property type="entry name" value="NAD-CAPPED RNA HYDROLASE NUDT12"/>
    <property type="match status" value="1"/>
</dbReference>
<organism evidence="11 12">
    <name type="scientific">Eggerthia catenaformis OT 569 = DSM 20559</name>
    <dbReference type="NCBI Taxonomy" id="999415"/>
    <lineage>
        <taxon>Bacteria</taxon>
        <taxon>Bacillati</taxon>
        <taxon>Bacillota</taxon>
        <taxon>Erysipelotrichia</taxon>
        <taxon>Erysipelotrichales</taxon>
        <taxon>Coprobacillaceae</taxon>
        <taxon>Eggerthia</taxon>
    </lineage>
</organism>
<dbReference type="GO" id="GO:0046872">
    <property type="term" value="F:metal ion binding"/>
    <property type="evidence" value="ECO:0007669"/>
    <property type="project" value="UniProtKB-KW"/>
</dbReference>
<dbReference type="Pfam" id="PF00293">
    <property type="entry name" value="NUDIX"/>
    <property type="match status" value="1"/>
</dbReference>
<proteinExistence type="inferred from homology"/>
<dbReference type="PROSITE" id="PS00893">
    <property type="entry name" value="NUDIX_BOX"/>
    <property type="match status" value="1"/>
</dbReference>
<evidence type="ECO:0000256" key="4">
    <source>
        <dbReference type="ARBA" id="ARBA00012381"/>
    </source>
</evidence>
<evidence type="ECO:0000259" key="10">
    <source>
        <dbReference type="PROSITE" id="PS51462"/>
    </source>
</evidence>
<dbReference type="OrthoDB" id="9800077at2"/>
<dbReference type="InterPro" id="IPR049734">
    <property type="entry name" value="NudC-like_C"/>
</dbReference>
<comment type="similarity">
    <text evidence="3">Belongs to the Nudix hydrolase family. NudC subfamily.</text>
</comment>
<protein>
    <recommendedName>
        <fullName evidence="4">NAD(+) diphosphatase</fullName>
        <ecNumber evidence="4">3.6.1.22</ecNumber>
    </recommendedName>
</protein>
<comment type="catalytic activity">
    <reaction evidence="9">
        <text>a 5'-end NAD(+)-phospho-ribonucleoside in mRNA + H2O = a 5'-end phospho-adenosine-phospho-ribonucleoside in mRNA + beta-nicotinamide D-ribonucleotide + 2 H(+)</text>
        <dbReference type="Rhea" id="RHEA:60876"/>
        <dbReference type="Rhea" id="RHEA-COMP:15698"/>
        <dbReference type="Rhea" id="RHEA-COMP:15719"/>
        <dbReference type="ChEBI" id="CHEBI:14649"/>
        <dbReference type="ChEBI" id="CHEBI:15377"/>
        <dbReference type="ChEBI" id="CHEBI:15378"/>
        <dbReference type="ChEBI" id="CHEBI:144029"/>
        <dbReference type="ChEBI" id="CHEBI:144051"/>
    </reaction>
    <physiologicalReaction direction="left-to-right" evidence="9">
        <dbReference type="Rhea" id="RHEA:60877"/>
    </physiologicalReaction>
</comment>
<evidence type="ECO:0000313" key="11">
    <source>
        <dbReference type="EMBL" id="EMD17057.1"/>
    </source>
</evidence>
<evidence type="ECO:0000256" key="7">
    <source>
        <dbReference type="ARBA" id="ARBA00022842"/>
    </source>
</evidence>
<dbReference type="GO" id="GO:0019677">
    <property type="term" value="P:NAD+ catabolic process"/>
    <property type="evidence" value="ECO:0007669"/>
    <property type="project" value="TreeGrafter"/>
</dbReference>
<keyword evidence="8" id="KW-0520">NAD</keyword>
<evidence type="ECO:0000256" key="5">
    <source>
        <dbReference type="ARBA" id="ARBA00022723"/>
    </source>
</evidence>
<keyword evidence="6" id="KW-0378">Hydrolase</keyword>
<reference evidence="11 12" key="1">
    <citation type="submission" date="2013-02" db="EMBL/GenBank/DDBJ databases">
        <title>The Genome Sequence of Lactobacillus catenaformis F0143.</title>
        <authorList>
            <consortium name="The Broad Institute Genome Sequencing Platform"/>
            <person name="Earl A."/>
            <person name="Ward D."/>
            <person name="Feldgarden M."/>
            <person name="Gevers D."/>
            <person name="Izard J."/>
            <person name="Blanton J.M."/>
            <person name="Mathney J."/>
            <person name="Dewhirst F.E."/>
            <person name="Young S.K."/>
            <person name="Zeng Q."/>
            <person name="Gargeya S."/>
            <person name="Fitzgerald M."/>
            <person name="Haas B."/>
            <person name="Abouelleil A."/>
            <person name="Alvarado L."/>
            <person name="Arachchi H.M."/>
            <person name="Berlin A."/>
            <person name="Chapman S.B."/>
            <person name="Gearin G."/>
            <person name="Goldberg J."/>
            <person name="Griggs A."/>
            <person name="Gujja S."/>
            <person name="Hansen M."/>
            <person name="Heiman D."/>
            <person name="Howarth C."/>
            <person name="Larimer J."/>
            <person name="Lui A."/>
            <person name="MacDonald P.J.P."/>
            <person name="McCowen C."/>
            <person name="Montmayeur A."/>
            <person name="Murphy C."/>
            <person name="Neiman D."/>
            <person name="Pearson M."/>
            <person name="Priest M."/>
            <person name="Roberts A."/>
            <person name="Saif S."/>
            <person name="Shea T."/>
            <person name="Sisk P."/>
            <person name="Stolte C."/>
            <person name="Sykes S."/>
            <person name="Wortman J."/>
            <person name="Nusbaum C."/>
            <person name="Birren B."/>
        </authorList>
    </citation>
    <scope>NUCLEOTIDE SEQUENCE [LARGE SCALE GENOMIC DNA]</scope>
    <source>
        <strain evidence="11 12">OT 569</strain>
    </source>
</reference>
<evidence type="ECO:0000256" key="9">
    <source>
        <dbReference type="ARBA" id="ARBA00023679"/>
    </source>
</evidence>
<dbReference type="AlphaFoldDB" id="M2P9N9"/>
<dbReference type="GO" id="GO:0006742">
    <property type="term" value="P:NADP+ catabolic process"/>
    <property type="evidence" value="ECO:0007669"/>
    <property type="project" value="TreeGrafter"/>
</dbReference>
<evidence type="ECO:0000256" key="2">
    <source>
        <dbReference type="ARBA" id="ARBA00001947"/>
    </source>
</evidence>
<dbReference type="PATRIC" id="fig|999415.3.peg.618"/>
<dbReference type="SUPFAM" id="SSF55811">
    <property type="entry name" value="Nudix"/>
    <property type="match status" value="1"/>
</dbReference>
<sequence>MYCINCGTQLITKTDGIDGQVPYCPHCHKFQYPPFNSAISTVILSPDLKKILLIKQYGRKDNILVAGYVTKGENLETTLKREIKEEVNLEIKNYLYNDNQYYAPSNTLITNFIVISKNTNIRLTNEVDDAQWYPIDEALKVIKPQSLASYFLNKAVNKIKNIR</sequence>
<evidence type="ECO:0000256" key="8">
    <source>
        <dbReference type="ARBA" id="ARBA00023027"/>
    </source>
</evidence>
<dbReference type="eggNOG" id="COG2816">
    <property type="taxonomic scope" value="Bacteria"/>
</dbReference>
<comment type="caution">
    <text evidence="11">The sequence shown here is derived from an EMBL/GenBank/DDBJ whole genome shotgun (WGS) entry which is preliminary data.</text>
</comment>
<accession>M2P9N9</accession>
<dbReference type="InterPro" id="IPR020084">
    <property type="entry name" value="NUDIX_hydrolase_CS"/>
</dbReference>
<dbReference type="PROSITE" id="PS51462">
    <property type="entry name" value="NUDIX"/>
    <property type="match status" value="1"/>
</dbReference>
<keyword evidence="12" id="KW-1185">Reference proteome</keyword>
<dbReference type="CDD" id="cd03429">
    <property type="entry name" value="NUDIX_NADH_pyrophosphatase_Nudt13"/>
    <property type="match status" value="1"/>
</dbReference>
<gene>
    <name evidence="11" type="ORF">HMPREF9943_00620</name>
</gene>
<dbReference type="Gene3D" id="3.90.79.10">
    <property type="entry name" value="Nucleoside Triphosphate Pyrophosphohydrolase"/>
    <property type="match status" value="1"/>
</dbReference>
<dbReference type="EC" id="3.6.1.22" evidence="4"/>
<dbReference type="BioCyc" id="ECAT999415-HMP:GTTI-641-MONOMER"/>
<keyword evidence="5" id="KW-0479">Metal-binding</keyword>
<evidence type="ECO:0000256" key="6">
    <source>
        <dbReference type="ARBA" id="ARBA00022801"/>
    </source>
</evidence>
<comment type="cofactor">
    <cofactor evidence="1">
        <name>Mg(2+)</name>
        <dbReference type="ChEBI" id="CHEBI:18420"/>
    </cofactor>
</comment>